<organism evidence="1 2">
    <name type="scientific">Streptosporangium lutulentum</name>
    <dbReference type="NCBI Taxonomy" id="1461250"/>
    <lineage>
        <taxon>Bacteria</taxon>
        <taxon>Bacillati</taxon>
        <taxon>Actinomycetota</taxon>
        <taxon>Actinomycetes</taxon>
        <taxon>Streptosporangiales</taxon>
        <taxon>Streptosporangiaceae</taxon>
        <taxon>Streptosporangium</taxon>
    </lineage>
</organism>
<dbReference type="EMBL" id="JAUSQU010000001">
    <property type="protein sequence ID" value="MDP9843488.1"/>
    <property type="molecule type" value="Genomic_DNA"/>
</dbReference>
<evidence type="ECO:0000313" key="2">
    <source>
        <dbReference type="Proteomes" id="UP001225356"/>
    </source>
</evidence>
<dbReference type="RefSeq" id="WP_307557711.1">
    <property type="nucleotide sequence ID" value="NZ_JAUSQU010000001.1"/>
</dbReference>
<reference evidence="1 2" key="1">
    <citation type="submission" date="2023-07" db="EMBL/GenBank/DDBJ databases">
        <title>Sequencing the genomes of 1000 actinobacteria strains.</title>
        <authorList>
            <person name="Klenk H.-P."/>
        </authorList>
    </citation>
    <scope>NUCLEOTIDE SEQUENCE [LARGE SCALE GENOMIC DNA]</scope>
    <source>
        <strain evidence="1 2">DSM 46740</strain>
    </source>
</reference>
<accession>A0ABT9Q9R5</accession>
<proteinExistence type="predicted"/>
<protein>
    <submittedName>
        <fullName evidence="1">Uncharacterized protein</fullName>
    </submittedName>
</protein>
<gene>
    <name evidence="1" type="ORF">J2853_002699</name>
</gene>
<sequence length="85" mass="9306">MLRAAPKAADLAGWQNIAEQLAPILARHLVDYPWLSDPAGHLPKREHVTQQTFVDAVVALYNTAQIDVLGRAGVLAQQQLRLARG</sequence>
<keyword evidence="2" id="KW-1185">Reference proteome</keyword>
<evidence type="ECO:0000313" key="1">
    <source>
        <dbReference type="EMBL" id="MDP9843488.1"/>
    </source>
</evidence>
<name>A0ABT9Q9R5_9ACTN</name>
<comment type="caution">
    <text evidence="1">The sequence shown here is derived from an EMBL/GenBank/DDBJ whole genome shotgun (WGS) entry which is preliminary data.</text>
</comment>
<dbReference type="Proteomes" id="UP001225356">
    <property type="component" value="Unassembled WGS sequence"/>
</dbReference>